<name>A0A7Y9S151_9ACTN</name>
<protein>
    <submittedName>
        <fullName evidence="3">3alpha(Or 20beta)-hydroxysteroid dehydrogenase</fullName>
        <ecNumber evidence="3">1.1.1.53</ecNumber>
    </submittedName>
</protein>
<dbReference type="InterPro" id="IPR020904">
    <property type="entry name" value="Sc_DH/Rdtase_CS"/>
</dbReference>
<dbReference type="InterPro" id="IPR002347">
    <property type="entry name" value="SDR_fam"/>
</dbReference>
<dbReference type="GO" id="GO:0047044">
    <property type="term" value="F:androstan-3-alpha,17-beta-diol dehydrogenase (NAD+) activity"/>
    <property type="evidence" value="ECO:0007669"/>
    <property type="project" value="UniProtKB-EC"/>
</dbReference>
<dbReference type="PRINTS" id="PR00081">
    <property type="entry name" value="GDHRDH"/>
</dbReference>
<dbReference type="Gene3D" id="3.40.50.720">
    <property type="entry name" value="NAD(P)-binding Rossmann-like Domain"/>
    <property type="match status" value="1"/>
</dbReference>
<dbReference type="Proteomes" id="UP000540656">
    <property type="component" value="Unassembled WGS sequence"/>
</dbReference>
<gene>
    <name evidence="3" type="ORF">BJ980_000513</name>
</gene>
<dbReference type="PROSITE" id="PS00061">
    <property type="entry name" value="ADH_SHORT"/>
    <property type="match status" value="1"/>
</dbReference>
<dbReference type="PANTHER" id="PTHR24321:SF8">
    <property type="entry name" value="ESTRADIOL 17-BETA-DEHYDROGENASE 8-RELATED"/>
    <property type="match status" value="1"/>
</dbReference>
<evidence type="ECO:0000313" key="3">
    <source>
        <dbReference type="EMBL" id="NYG57590.1"/>
    </source>
</evidence>
<dbReference type="SUPFAM" id="SSF51735">
    <property type="entry name" value="NAD(P)-binding Rossmann-fold domains"/>
    <property type="match status" value="1"/>
</dbReference>
<keyword evidence="2 3" id="KW-0560">Oxidoreductase</keyword>
<comment type="caution">
    <text evidence="3">The sequence shown here is derived from an EMBL/GenBank/DDBJ whole genome shotgun (WGS) entry which is preliminary data.</text>
</comment>
<evidence type="ECO:0000256" key="1">
    <source>
        <dbReference type="ARBA" id="ARBA00006484"/>
    </source>
</evidence>
<comment type="similarity">
    <text evidence="1">Belongs to the short-chain dehydrogenases/reductases (SDR) family.</text>
</comment>
<organism evidence="3 4">
    <name type="scientific">Nocardioides daedukensis</name>
    <dbReference type="NCBI Taxonomy" id="634462"/>
    <lineage>
        <taxon>Bacteria</taxon>
        <taxon>Bacillati</taxon>
        <taxon>Actinomycetota</taxon>
        <taxon>Actinomycetes</taxon>
        <taxon>Propionibacteriales</taxon>
        <taxon>Nocardioidaceae</taxon>
        <taxon>Nocardioides</taxon>
    </lineage>
</organism>
<keyword evidence="4" id="KW-1185">Reference proteome</keyword>
<accession>A0A7Y9S151</accession>
<evidence type="ECO:0000256" key="2">
    <source>
        <dbReference type="ARBA" id="ARBA00023002"/>
    </source>
</evidence>
<dbReference type="FunFam" id="3.40.50.720:FF:000084">
    <property type="entry name" value="Short-chain dehydrogenase reductase"/>
    <property type="match status" value="1"/>
</dbReference>
<reference evidence="3 4" key="1">
    <citation type="submission" date="2020-07" db="EMBL/GenBank/DDBJ databases">
        <title>Sequencing the genomes of 1000 actinobacteria strains.</title>
        <authorList>
            <person name="Klenk H.-P."/>
        </authorList>
    </citation>
    <scope>NUCLEOTIDE SEQUENCE [LARGE SCALE GENOMIC DNA]</scope>
    <source>
        <strain evidence="3 4">DSM 23819</strain>
    </source>
</reference>
<dbReference type="InterPro" id="IPR036291">
    <property type="entry name" value="NAD(P)-bd_dom_sf"/>
</dbReference>
<dbReference type="EMBL" id="JACCAA010000001">
    <property type="protein sequence ID" value="NYG57590.1"/>
    <property type="molecule type" value="Genomic_DNA"/>
</dbReference>
<dbReference type="Pfam" id="PF13561">
    <property type="entry name" value="adh_short_C2"/>
    <property type="match status" value="1"/>
</dbReference>
<sequence length="251" mass="25795">MGRLAGKTAIVTGGAQGQGAQIARAFVTEGARVVIADVAQEAGEALAAELGEAAVFMNHDVSNEESWQATVTAANEKFGPVNVLVNNAGILRFNALEFTSLEEYMQLVNINQVGCFLGMKSVARTMRKNGGGSIINASSVEGLGGMPTLVAYSATKFAIRGMTKVAALELGPKGIRVNSVHPGMIDTGMTRVHGGDAAMEFGASKVALKRVGTPADVAPLYVYLASDESSYVTGAEIAIDGGATATHAFGG</sequence>
<dbReference type="RefSeq" id="WP_179500841.1">
    <property type="nucleotide sequence ID" value="NZ_JACCAA010000001.1"/>
</dbReference>
<dbReference type="PANTHER" id="PTHR24321">
    <property type="entry name" value="DEHYDROGENASES, SHORT CHAIN"/>
    <property type="match status" value="1"/>
</dbReference>
<dbReference type="NCBIfam" id="NF005559">
    <property type="entry name" value="PRK07231.1"/>
    <property type="match status" value="1"/>
</dbReference>
<evidence type="ECO:0000313" key="4">
    <source>
        <dbReference type="Proteomes" id="UP000540656"/>
    </source>
</evidence>
<proteinExistence type="inferred from homology"/>
<dbReference type="AlphaFoldDB" id="A0A7Y9S151"/>
<dbReference type="EC" id="1.1.1.53" evidence="3"/>
<dbReference type="PRINTS" id="PR00080">
    <property type="entry name" value="SDRFAMILY"/>
</dbReference>